<evidence type="ECO:0000313" key="2">
    <source>
        <dbReference type="EMBL" id="HIS75075.1"/>
    </source>
</evidence>
<keyword evidence="1" id="KW-0812">Transmembrane</keyword>
<dbReference type="Proteomes" id="UP000886865">
    <property type="component" value="Unassembled WGS sequence"/>
</dbReference>
<gene>
    <name evidence="2" type="ORF">IAA86_08675</name>
</gene>
<reference evidence="2" key="2">
    <citation type="journal article" date="2021" name="PeerJ">
        <title>Extensive microbial diversity within the chicken gut microbiome revealed by metagenomics and culture.</title>
        <authorList>
            <person name="Gilroy R."/>
            <person name="Ravi A."/>
            <person name="Getino M."/>
            <person name="Pursley I."/>
            <person name="Horton D.L."/>
            <person name="Alikhan N.F."/>
            <person name="Baker D."/>
            <person name="Gharbi K."/>
            <person name="Hall N."/>
            <person name="Watson M."/>
            <person name="Adriaenssens E.M."/>
            <person name="Foster-Nyarko E."/>
            <person name="Jarju S."/>
            <person name="Secka A."/>
            <person name="Antonio M."/>
            <person name="Oren A."/>
            <person name="Chaudhuri R.R."/>
            <person name="La Ragione R."/>
            <person name="Hildebrand F."/>
            <person name="Pallen M.J."/>
        </authorList>
    </citation>
    <scope>NUCLEOTIDE SEQUENCE</scope>
    <source>
        <strain evidence="2">CHK152-2871</strain>
    </source>
</reference>
<accession>A0A9D1FKV9</accession>
<evidence type="ECO:0000313" key="3">
    <source>
        <dbReference type="Proteomes" id="UP000886865"/>
    </source>
</evidence>
<keyword evidence="1" id="KW-1133">Transmembrane helix</keyword>
<sequence length="334" mass="37401">MPQNSYYASSEAHKKLSSTSDQIIKKTPLTGARIVADKLVNSVFTYAPKGMQGSRNSNFYEFLSMGLIPNITGSAMLIALFNLANSKFRNPDRAFAAIPGRKMAYGVVFYALGKWLGSKFINKGIEHKTGIDLEMPYKKVVTELPEHEGDTDLTRVEYHRVFESADFPRFDLINKMGEQQGNRFLWWDKIAKKMGFKTPLNSPDQTIQDKVREVIVKATSAKYISSYIWAALGVALAAQEPFEKPVVMPVSGTTKERIKGFGKNFATTLKDSFLQLYNGNPGKYMYASKILGRTLIFGALASTVLGIFNATRGFRIADNQPDTQIDIDKEYEVH</sequence>
<protein>
    <submittedName>
        <fullName evidence="2">Uncharacterized protein</fullName>
    </submittedName>
</protein>
<keyword evidence="1" id="KW-0472">Membrane</keyword>
<feature type="transmembrane region" description="Helical" evidence="1">
    <location>
        <begin position="290"/>
        <end position="308"/>
    </location>
</feature>
<organism evidence="2 3">
    <name type="scientific">Candidatus Galligastranaerophilus intestinavium</name>
    <dbReference type="NCBI Taxonomy" id="2840836"/>
    <lineage>
        <taxon>Bacteria</taxon>
        <taxon>Candidatus Galligastranaerophilus</taxon>
    </lineage>
</organism>
<feature type="transmembrane region" description="Helical" evidence="1">
    <location>
        <begin position="62"/>
        <end position="83"/>
    </location>
</feature>
<comment type="caution">
    <text evidence="2">The sequence shown here is derived from an EMBL/GenBank/DDBJ whole genome shotgun (WGS) entry which is preliminary data.</text>
</comment>
<dbReference type="AlphaFoldDB" id="A0A9D1FKV9"/>
<dbReference type="EMBL" id="DVJQ01000074">
    <property type="protein sequence ID" value="HIS75075.1"/>
    <property type="molecule type" value="Genomic_DNA"/>
</dbReference>
<name>A0A9D1FKV9_9BACT</name>
<reference evidence="2" key="1">
    <citation type="submission" date="2020-10" db="EMBL/GenBank/DDBJ databases">
        <authorList>
            <person name="Gilroy R."/>
        </authorList>
    </citation>
    <scope>NUCLEOTIDE SEQUENCE</scope>
    <source>
        <strain evidence="2">CHK152-2871</strain>
    </source>
</reference>
<evidence type="ECO:0000256" key="1">
    <source>
        <dbReference type="SAM" id="Phobius"/>
    </source>
</evidence>
<proteinExistence type="predicted"/>